<dbReference type="RefSeq" id="WP_184861053.1">
    <property type="nucleotide sequence ID" value="NZ_BAAAWY010000045.1"/>
</dbReference>
<feature type="domain" description="Glycosyltransferase subfamily 4-like N-terminal" evidence="5">
    <location>
        <begin position="29"/>
        <end position="206"/>
    </location>
</feature>
<evidence type="ECO:0000256" key="1">
    <source>
        <dbReference type="ARBA" id="ARBA00022676"/>
    </source>
</evidence>
<name>A0A7W9NF87_9PSEU</name>
<dbReference type="Pfam" id="PF13439">
    <property type="entry name" value="Glyco_transf_4"/>
    <property type="match status" value="1"/>
</dbReference>
<evidence type="ECO:0000259" key="5">
    <source>
        <dbReference type="Pfam" id="PF13439"/>
    </source>
</evidence>
<protein>
    <submittedName>
        <fullName evidence="6">Glycosyltransferase involved in cell wall biosynthesis</fullName>
    </submittedName>
</protein>
<reference evidence="6 7" key="1">
    <citation type="submission" date="2020-08" db="EMBL/GenBank/DDBJ databases">
        <title>Sequencing the genomes of 1000 actinobacteria strains.</title>
        <authorList>
            <person name="Klenk H.-P."/>
        </authorList>
    </citation>
    <scope>NUCLEOTIDE SEQUENCE [LARGE SCALE GENOMIC DNA]</scope>
    <source>
        <strain evidence="6 7">DSM 43851</strain>
    </source>
</reference>
<dbReference type="InterPro" id="IPR028098">
    <property type="entry name" value="Glyco_trans_4-like_N"/>
</dbReference>
<dbReference type="GO" id="GO:1901137">
    <property type="term" value="P:carbohydrate derivative biosynthetic process"/>
    <property type="evidence" value="ECO:0007669"/>
    <property type="project" value="UniProtKB-ARBA"/>
</dbReference>
<dbReference type="InterPro" id="IPR001296">
    <property type="entry name" value="Glyco_trans_1"/>
</dbReference>
<gene>
    <name evidence="6" type="ORF">BJ998_002338</name>
</gene>
<dbReference type="GO" id="GO:0016757">
    <property type="term" value="F:glycosyltransferase activity"/>
    <property type="evidence" value="ECO:0007669"/>
    <property type="project" value="UniProtKB-KW"/>
</dbReference>
<evidence type="ECO:0000256" key="2">
    <source>
        <dbReference type="ARBA" id="ARBA00022679"/>
    </source>
</evidence>
<organism evidence="6 7">
    <name type="scientific">Kutzneria kofuensis</name>
    <dbReference type="NCBI Taxonomy" id="103725"/>
    <lineage>
        <taxon>Bacteria</taxon>
        <taxon>Bacillati</taxon>
        <taxon>Actinomycetota</taxon>
        <taxon>Actinomycetes</taxon>
        <taxon>Pseudonocardiales</taxon>
        <taxon>Pseudonocardiaceae</taxon>
        <taxon>Kutzneria</taxon>
    </lineage>
</organism>
<evidence type="ECO:0000256" key="3">
    <source>
        <dbReference type="SAM" id="MobiDB-lite"/>
    </source>
</evidence>
<comment type="caution">
    <text evidence="6">The sequence shown here is derived from an EMBL/GenBank/DDBJ whole genome shotgun (WGS) entry which is preliminary data.</text>
</comment>
<evidence type="ECO:0000313" key="7">
    <source>
        <dbReference type="Proteomes" id="UP000585638"/>
    </source>
</evidence>
<dbReference type="Proteomes" id="UP000585638">
    <property type="component" value="Unassembled WGS sequence"/>
</dbReference>
<dbReference type="PANTHER" id="PTHR45947:SF3">
    <property type="entry name" value="SULFOQUINOVOSYL TRANSFERASE SQD2"/>
    <property type="match status" value="1"/>
</dbReference>
<dbReference type="InterPro" id="IPR050194">
    <property type="entry name" value="Glycosyltransferase_grp1"/>
</dbReference>
<feature type="domain" description="Glycosyl transferase family 1" evidence="4">
    <location>
        <begin position="215"/>
        <end position="369"/>
    </location>
</feature>
<evidence type="ECO:0000313" key="6">
    <source>
        <dbReference type="EMBL" id="MBB5891142.1"/>
    </source>
</evidence>
<feature type="region of interest" description="Disordered" evidence="3">
    <location>
        <begin position="401"/>
        <end position="426"/>
    </location>
</feature>
<accession>A0A7W9NF87</accession>
<dbReference type="AlphaFoldDB" id="A0A7W9NF87"/>
<keyword evidence="7" id="KW-1185">Reference proteome</keyword>
<sequence>MTWSQVPDRHEAASGLRIVIGAETFPPDVNGAARFTQTLAAGLASRGHEVHVMCPSPTGRPSVDVVDGVTVHRLRAYRTPFHPSFRLAWPWQSRKAMEPLLAEIKPDVIHTQSHFLLTRALIWMAGRDNIPLVITNHFMPENILGHVGVPGWLRNAVSKLAWWDVTREFAKADVVTAPTPRAVQLLMDNGLTLQARAISCGIDLDRYQNRPVSPDPDHRTVLFVGRLDEEKRVHELIRALPLIPAELKVRAEIVGDGSKREALEQLAGQLGIADRVRFRGFISDEDLLDAYAASDAFCMPGIAELQSIATMEAMAAGKPVVAADAMALPHLARPGRNGWLFPPGNVPTLAARLTQLFSDDAERERMGKESLAIIGTHGMNTTLATFEDVYREAITESRRLTRLADHPRLPEQARDSQRRERAERSA</sequence>
<dbReference type="Gene3D" id="3.40.50.2000">
    <property type="entry name" value="Glycogen Phosphorylase B"/>
    <property type="match status" value="2"/>
</dbReference>
<dbReference type="PANTHER" id="PTHR45947">
    <property type="entry name" value="SULFOQUINOVOSYL TRANSFERASE SQD2"/>
    <property type="match status" value="1"/>
</dbReference>
<dbReference type="Pfam" id="PF00534">
    <property type="entry name" value="Glycos_transf_1"/>
    <property type="match status" value="1"/>
</dbReference>
<dbReference type="SUPFAM" id="SSF53756">
    <property type="entry name" value="UDP-Glycosyltransferase/glycogen phosphorylase"/>
    <property type="match status" value="1"/>
</dbReference>
<evidence type="ECO:0000259" key="4">
    <source>
        <dbReference type="Pfam" id="PF00534"/>
    </source>
</evidence>
<keyword evidence="1" id="KW-0328">Glycosyltransferase</keyword>
<proteinExistence type="predicted"/>
<keyword evidence="2 6" id="KW-0808">Transferase</keyword>
<dbReference type="EMBL" id="JACHIR010000001">
    <property type="protein sequence ID" value="MBB5891142.1"/>
    <property type="molecule type" value="Genomic_DNA"/>
</dbReference>